<dbReference type="PANTHER" id="PTHR47738:SF1">
    <property type="entry name" value="NITROGEN REGULATORY PROTEIN"/>
    <property type="match status" value="1"/>
</dbReference>
<dbReference type="GO" id="GO:0009401">
    <property type="term" value="P:phosphoenolpyruvate-dependent sugar phosphotransferase system"/>
    <property type="evidence" value="ECO:0007669"/>
    <property type="project" value="InterPro"/>
</dbReference>
<dbReference type="PANTHER" id="PTHR47738">
    <property type="entry name" value="PTS SYSTEM FRUCTOSE-LIKE EIIA COMPONENT-RELATED"/>
    <property type="match status" value="1"/>
</dbReference>
<dbReference type="GO" id="GO:0030295">
    <property type="term" value="F:protein kinase activator activity"/>
    <property type="evidence" value="ECO:0007669"/>
    <property type="project" value="TreeGrafter"/>
</dbReference>
<dbReference type="InterPro" id="IPR002178">
    <property type="entry name" value="PTS_EIIA_type-2_dom"/>
</dbReference>
<dbReference type="NCBIfam" id="TIGR01419">
    <property type="entry name" value="nitro_reg_IIA"/>
    <property type="match status" value="1"/>
</dbReference>
<dbReference type="RefSeq" id="WP_200611503.1">
    <property type="nucleotide sequence ID" value="NZ_JAEHHL010000009.1"/>
</dbReference>
<dbReference type="AlphaFoldDB" id="A0A8J7M9D4"/>
<comment type="subcellular location">
    <subcellularLocation>
        <location evidence="1">Cytoplasm</location>
    </subcellularLocation>
</comment>
<sequence>MELTELVTREAVFASLKASSKKQVLQEIANRARDAYGLTARRVFEGLIAREKLGSTAMGYGVAIPHARIEGLDRIVGVFARLERPVDFEAADGEAVDLVFALLAPEEAGADHLRALARVSRFLRDAEARAKLRQTDRADALYALLTEPSTSRAA</sequence>
<dbReference type="Proteomes" id="UP000655420">
    <property type="component" value="Unassembled WGS sequence"/>
</dbReference>
<evidence type="ECO:0000313" key="5">
    <source>
        <dbReference type="Proteomes" id="UP000655420"/>
    </source>
</evidence>
<comment type="caution">
    <text evidence="4">The sequence shown here is derived from an EMBL/GenBank/DDBJ whole genome shotgun (WGS) entry which is preliminary data.</text>
</comment>
<dbReference type="Pfam" id="PF00359">
    <property type="entry name" value="PTS_EIIA_2"/>
    <property type="match status" value="1"/>
</dbReference>
<protein>
    <submittedName>
        <fullName evidence="4">PTS IIA-like nitrogen regulatory protein PtsN</fullName>
    </submittedName>
</protein>
<dbReference type="InterPro" id="IPR006320">
    <property type="entry name" value="PTS_Nitro_regul"/>
</dbReference>
<evidence type="ECO:0000313" key="4">
    <source>
        <dbReference type="EMBL" id="MBK0400553.1"/>
    </source>
</evidence>
<name>A0A8J7M9D4_9RHOB</name>
<organism evidence="4 5">
    <name type="scientific">Thermohalobaculum xanthum</name>
    <dbReference type="NCBI Taxonomy" id="2753746"/>
    <lineage>
        <taxon>Bacteria</taxon>
        <taxon>Pseudomonadati</taxon>
        <taxon>Pseudomonadota</taxon>
        <taxon>Alphaproteobacteria</taxon>
        <taxon>Rhodobacterales</taxon>
        <taxon>Paracoccaceae</taxon>
        <taxon>Thermohalobaculum</taxon>
    </lineage>
</organism>
<accession>A0A8J7M9D4</accession>
<dbReference type="FunFam" id="3.40.930.10:FF:000009">
    <property type="entry name" value="PTS system, fructose specific IIABC component"/>
    <property type="match status" value="1"/>
</dbReference>
<evidence type="ECO:0000256" key="2">
    <source>
        <dbReference type="ARBA" id="ARBA00022679"/>
    </source>
</evidence>
<evidence type="ECO:0000256" key="1">
    <source>
        <dbReference type="ARBA" id="ARBA00004496"/>
    </source>
</evidence>
<dbReference type="CDD" id="cd00211">
    <property type="entry name" value="PTS_IIA_fru"/>
    <property type="match status" value="1"/>
</dbReference>
<dbReference type="GO" id="GO:0008982">
    <property type="term" value="F:protein-N(PI)-phosphohistidine-sugar phosphotransferase activity"/>
    <property type="evidence" value="ECO:0007669"/>
    <property type="project" value="InterPro"/>
</dbReference>
<evidence type="ECO:0000259" key="3">
    <source>
        <dbReference type="PROSITE" id="PS51094"/>
    </source>
</evidence>
<dbReference type="PROSITE" id="PS00372">
    <property type="entry name" value="PTS_EIIA_TYPE_2_HIS"/>
    <property type="match status" value="1"/>
</dbReference>
<keyword evidence="2" id="KW-0808">Transferase</keyword>
<dbReference type="GO" id="GO:0005737">
    <property type="term" value="C:cytoplasm"/>
    <property type="evidence" value="ECO:0007669"/>
    <property type="project" value="UniProtKB-SubCell"/>
</dbReference>
<gene>
    <name evidence="4" type="primary">ptsN</name>
    <name evidence="4" type="ORF">H0I76_15240</name>
</gene>
<feature type="domain" description="PTS EIIA type-2" evidence="3">
    <location>
        <begin position="5"/>
        <end position="148"/>
    </location>
</feature>
<reference evidence="4" key="1">
    <citation type="submission" date="2020-12" db="EMBL/GenBank/DDBJ databases">
        <title>Bacterial taxonomy.</title>
        <authorList>
            <person name="Pan X."/>
        </authorList>
    </citation>
    <scope>NUCLEOTIDE SEQUENCE</scope>
    <source>
        <strain evidence="4">M0105</strain>
    </source>
</reference>
<dbReference type="EMBL" id="JAEHHL010000009">
    <property type="protein sequence ID" value="MBK0400553.1"/>
    <property type="molecule type" value="Genomic_DNA"/>
</dbReference>
<dbReference type="PROSITE" id="PS51094">
    <property type="entry name" value="PTS_EIIA_TYPE_2"/>
    <property type="match status" value="1"/>
</dbReference>
<dbReference type="InterPro" id="IPR051541">
    <property type="entry name" value="PTS_SugarTrans_NitroReg"/>
</dbReference>
<keyword evidence="5" id="KW-1185">Reference proteome</keyword>
<dbReference type="Gene3D" id="3.40.930.10">
    <property type="entry name" value="Mannitol-specific EII, Chain A"/>
    <property type="match status" value="1"/>
</dbReference>
<dbReference type="InterPro" id="IPR016152">
    <property type="entry name" value="PTrfase/Anion_transptr"/>
</dbReference>
<proteinExistence type="predicted"/>
<dbReference type="SUPFAM" id="SSF55804">
    <property type="entry name" value="Phoshotransferase/anion transport protein"/>
    <property type="match status" value="1"/>
</dbReference>